<dbReference type="PIRSF" id="PIRSF015626">
    <property type="entry name" value="FdhD"/>
    <property type="match status" value="1"/>
</dbReference>
<comment type="caution">
    <text evidence="3">Lacks conserved residue(s) required for the propagation of feature annotation.</text>
</comment>
<dbReference type="HAMAP" id="MF_00187">
    <property type="entry name" value="FdhD"/>
    <property type="match status" value="1"/>
</dbReference>
<dbReference type="Proteomes" id="UP000291562">
    <property type="component" value="Chromosome"/>
</dbReference>
<dbReference type="Pfam" id="PF02634">
    <property type="entry name" value="FdhD-NarQ"/>
    <property type="match status" value="1"/>
</dbReference>
<comment type="similarity">
    <text evidence="3">Belongs to the FdhD family.</text>
</comment>
<gene>
    <name evidence="3 4" type="primary">fdhD</name>
    <name evidence="4" type="ORF">ELE36_09625</name>
</gene>
<comment type="subcellular location">
    <subcellularLocation>
        <location evidence="3">Cytoplasm</location>
    </subcellularLocation>
</comment>
<evidence type="ECO:0000313" key="4">
    <source>
        <dbReference type="EMBL" id="QBB72636.1"/>
    </source>
</evidence>
<dbReference type="GO" id="GO:0006777">
    <property type="term" value="P:Mo-molybdopterin cofactor biosynthetic process"/>
    <property type="evidence" value="ECO:0007669"/>
    <property type="project" value="UniProtKB-UniRule"/>
</dbReference>
<dbReference type="Gene3D" id="3.10.20.10">
    <property type="match status" value="1"/>
</dbReference>
<dbReference type="AlphaFoldDB" id="A0A411HQA9"/>
<dbReference type="PANTHER" id="PTHR30592">
    <property type="entry name" value="FORMATE DEHYDROGENASE"/>
    <property type="match status" value="1"/>
</dbReference>
<dbReference type="KEGG" id="xbc:ELE36_09625"/>
<comment type="function">
    <text evidence="3">Required for formate dehydrogenase (FDH) activity. Acts as a sulfur carrier protein that transfers sulfur from IscS to the molybdenum cofactor prior to its insertion into FDH.</text>
</comment>
<proteinExistence type="inferred from homology"/>
<dbReference type="OrthoDB" id="3197277at2"/>
<keyword evidence="2 3" id="KW-0501">Molybdenum cofactor biosynthesis</keyword>
<name>A0A411HQA9_9GAMM</name>
<sequence length="271" mass="29168">MAAFVQRDVQRSRDGQIVILRDCIAEEIPVALIYNGTAHVVMMATPQNLDDFALGFSLSEGLIETAAELQSIDMEYASDAVRVLMQIPERRHAALLLQGRNLIGRSGCGICGTQDIAQVLRAPEKVGEGVFIFEAALKRALAHLHDQQSINAVTGATHAAAWATSDGVITMLREDVGRHNALDKLIGALIRIESDFDAGFLLVTSRASYEMALKAVNVGISLMAAISAPTALAIRVAEQANMSLIGFARPQSHVIYTHPKRIVSDPAARST</sequence>
<keyword evidence="1 3" id="KW-0963">Cytoplasm</keyword>
<organism evidence="4 5">
    <name type="scientific">Pseudolysobacter antarcticus</name>
    <dbReference type="NCBI Taxonomy" id="2511995"/>
    <lineage>
        <taxon>Bacteria</taxon>
        <taxon>Pseudomonadati</taxon>
        <taxon>Pseudomonadota</taxon>
        <taxon>Gammaproteobacteria</taxon>
        <taxon>Lysobacterales</taxon>
        <taxon>Rhodanobacteraceae</taxon>
        <taxon>Pseudolysobacter</taxon>
    </lineage>
</organism>
<dbReference type="GO" id="GO:0005737">
    <property type="term" value="C:cytoplasm"/>
    <property type="evidence" value="ECO:0007669"/>
    <property type="project" value="UniProtKB-SubCell"/>
</dbReference>
<dbReference type="SUPFAM" id="SSF53927">
    <property type="entry name" value="Cytidine deaminase-like"/>
    <property type="match status" value="1"/>
</dbReference>
<dbReference type="InterPro" id="IPR016193">
    <property type="entry name" value="Cytidine_deaminase-like"/>
</dbReference>
<reference evidence="4 5" key="1">
    <citation type="submission" date="2019-01" db="EMBL/GenBank/DDBJ databases">
        <title>Pseudolysobacter antarctica gen. nov., sp. nov., isolated from Fildes Peninsula, Antarctica.</title>
        <authorList>
            <person name="Wei Z."/>
            <person name="Peng F."/>
        </authorList>
    </citation>
    <scope>NUCLEOTIDE SEQUENCE [LARGE SCALE GENOMIC DNA]</scope>
    <source>
        <strain evidence="4 5">AQ6-296</strain>
    </source>
</reference>
<evidence type="ECO:0000256" key="3">
    <source>
        <dbReference type="HAMAP-Rule" id="MF_00187"/>
    </source>
</evidence>
<protein>
    <recommendedName>
        <fullName evidence="3">Sulfur carrier protein FdhD</fullName>
    </recommendedName>
</protein>
<evidence type="ECO:0000313" key="5">
    <source>
        <dbReference type="Proteomes" id="UP000291562"/>
    </source>
</evidence>
<dbReference type="GO" id="GO:0097163">
    <property type="term" value="F:sulfur carrier activity"/>
    <property type="evidence" value="ECO:0007669"/>
    <property type="project" value="UniProtKB-UniRule"/>
</dbReference>
<accession>A0A411HQA9</accession>
<dbReference type="Gene3D" id="3.40.140.10">
    <property type="entry name" value="Cytidine Deaminase, domain 2"/>
    <property type="match status" value="1"/>
</dbReference>
<feature type="active site" description="Cysteine persulfide intermediate" evidence="3">
    <location>
        <position position="108"/>
    </location>
</feature>
<keyword evidence="4" id="KW-0808">Transferase</keyword>
<dbReference type="NCBIfam" id="TIGR00129">
    <property type="entry name" value="fdhD_narQ"/>
    <property type="match status" value="1"/>
</dbReference>
<evidence type="ECO:0000256" key="1">
    <source>
        <dbReference type="ARBA" id="ARBA00022490"/>
    </source>
</evidence>
<dbReference type="GO" id="GO:0016783">
    <property type="term" value="F:sulfurtransferase activity"/>
    <property type="evidence" value="ECO:0007669"/>
    <property type="project" value="InterPro"/>
</dbReference>
<dbReference type="PANTHER" id="PTHR30592:SF1">
    <property type="entry name" value="SULFUR CARRIER PROTEIN FDHD"/>
    <property type="match status" value="1"/>
</dbReference>
<dbReference type="EMBL" id="CP035704">
    <property type="protein sequence ID" value="QBB72636.1"/>
    <property type="molecule type" value="Genomic_DNA"/>
</dbReference>
<keyword evidence="5" id="KW-1185">Reference proteome</keyword>
<evidence type="ECO:0000256" key="2">
    <source>
        <dbReference type="ARBA" id="ARBA00023150"/>
    </source>
</evidence>
<dbReference type="InterPro" id="IPR003786">
    <property type="entry name" value="FdhD"/>
</dbReference>